<gene>
    <name evidence="4" type="ORF">SAMEA2554236_02150</name>
    <name evidence="5" type="ORF">SAMEA2814125_01599</name>
</gene>
<dbReference type="EMBL" id="CAATFQ010000029">
    <property type="protein sequence ID" value="VNP23282.1"/>
    <property type="molecule type" value="Genomic_DNA"/>
</dbReference>
<feature type="domain" description="Transposase IS204/IS1001/IS1096/IS1165 zinc-finger" evidence="3">
    <location>
        <begin position="40"/>
        <end position="85"/>
    </location>
</feature>
<protein>
    <submittedName>
        <fullName evidence="4">Transposase</fullName>
    </submittedName>
</protein>
<dbReference type="InterPro" id="IPR002560">
    <property type="entry name" value="Transposase_DDE"/>
</dbReference>
<dbReference type="Pfam" id="PF14690">
    <property type="entry name" value="Zn_ribbon_ISL3"/>
    <property type="match status" value="1"/>
</dbReference>
<dbReference type="PANTHER" id="PTHR33498:SF1">
    <property type="entry name" value="TRANSPOSASE FOR INSERTION SEQUENCE ELEMENT IS1557"/>
    <property type="match status" value="1"/>
</dbReference>
<accession>A0A4J1ST07</accession>
<dbReference type="Pfam" id="PF01610">
    <property type="entry name" value="DDE_Tnp_ISL3"/>
    <property type="match status" value="1"/>
</dbReference>
<dbReference type="InterPro" id="IPR032877">
    <property type="entry name" value="Transposase_HTH"/>
</dbReference>
<feature type="domain" description="Transposase IS204/IS1001/IS1096/IS1165 helix-turn-helix" evidence="2">
    <location>
        <begin position="92"/>
        <end position="142"/>
    </location>
</feature>
<dbReference type="InterPro" id="IPR029261">
    <property type="entry name" value="Transposase_Znf"/>
</dbReference>
<evidence type="ECO:0000259" key="1">
    <source>
        <dbReference type="Pfam" id="PF01610"/>
    </source>
</evidence>
<feature type="domain" description="Transposase IS204/IS1001/IS1096/IS1165 DDE" evidence="1">
    <location>
        <begin position="157"/>
        <end position="391"/>
    </location>
</feature>
<organism evidence="4">
    <name type="scientific">Streptococcus pneumoniae</name>
    <dbReference type="NCBI Taxonomy" id="1313"/>
    <lineage>
        <taxon>Bacteria</taxon>
        <taxon>Bacillati</taxon>
        <taxon>Bacillota</taxon>
        <taxon>Bacilli</taxon>
        <taxon>Lactobacillales</taxon>
        <taxon>Streptococcaceae</taxon>
        <taxon>Streptococcus</taxon>
    </lineage>
</organism>
<dbReference type="PANTHER" id="PTHR33498">
    <property type="entry name" value="TRANSPOSASE FOR INSERTION SEQUENCE ELEMENT IS1557"/>
    <property type="match status" value="1"/>
</dbReference>
<evidence type="ECO:0000259" key="3">
    <source>
        <dbReference type="Pfam" id="PF14690"/>
    </source>
</evidence>
<evidence type="ECO:0000259" key="2">
    <source>
        <dbReference type="Pfam" id="PF13542"/>
    </source>
</evidence>
<dbReference type="AlphaFoldDB" id="A0A4J1ST07"/>
<reference evidence="4" key="1">
    <citation type="submission" date="2019-04" db="EMBL/GenBank/DDBJ databases">
        <authorList>
            <consortium name="Pathogen Informatics"/>
        </authorList>
    </citation>
    <scope>NUCLEOTIDE SEQUENCE</scope>
    <source>
        <strain evidence="4">GPSC77</strain>
    </source>
</reference>
<dbReference type="InterPro" id="IPR047951">
    <property type="entry name" value="Transpos_ISL3"/>
</dbReference>
<dbReference type="NCBIfam" id="NF033550">
    <property type="entry name" value="transpos_ISL3"/>
    <property type="match status" value="1"/>
</dbReference>
<dbReference type="Pfam" id="PF13542">
    <property type="entry name" value="HTH_Tnp_ISL3"/>
    <property type="match status" value="1"/>
</dbReference>
<name>A0A4J1ST07_STREE</name>
<dbReference type="RefSeq" id="WP_000530105.1">
    <property type="nucleotide sequence ID" value="NZ_FEBA01000004.1"/>
</dbReference>
<dbReference type="EMBL" id="CAATHL010000013">
    <property type="protein sequence ID" value="VNQ04055.1"/>
    <property type="molecule type" value="Genomic_DNA"/>
</dbReference>
<proteinExistence type="predicted"/>
<evidence type="ECO:0000313" key="5">
    <source>
        <dbReference type="EMBL" id="VNQ04055.1"/>
    </source>
</evidence>
<sequence>MGQLHFITKLLDIKDTNIQIIDVVNRDSHKEIIAKLDYDAPSCPGCGNQLKKYDFQKPSKIPYLETTGMPTRILLRKRRFKCYQCSKIAVAETSLVKKNHQIPRIINQKIAQKLIEKISMTDIAHQLSISTSTVIRKLNDFHFKHDFSCLPEIMSWDEYAFTKGKMSFIAQDFNNLNIITVLEGRTQAIIRNHFLRYDRVVRCRVKIITMDMFSPYYGLAKQLRFHIVQHLSCAMSRVRVQIMNQFHRKSHEYKAIKRYWKLIQQDSRKLSDKRFYRPTFRIHLTNKEILDKLLSYSQDLKHHYQLYQLLLFHFQNKEPEKFFGLIEDNLKQVHPIFQTVFKTFLKDKEKIVNALQLHYSNAKLEATNNLIKLIKRNAFGFRNFENFKKRIFIALNIKKERTKFVLSRA</sequence>
<evidence type="ECO:0000313" key="4">
    <source>
        <dbReference type="EMBL" id="VNP23282.1"/>
    </source>
</evidence>